<keyword evidence="2" id="KW-1185">Reference proteome</keyword>
<evidence type="ECO:0000313" key="2">
    <source>
        <dbReference type="Proteomes" id="UP000603865"/>
    </source>
</evidence>
<organism evidence="1 2">
    <name type="scientific">Deinococcus ruber</name>
    <dbReference type="NCBI Taxonomy" id="1848197"/>
    <lineage>
        <taxon>Bacteria</taxon>
        <taxon>Thermotogati</taxon>
        <taxon>Deinococcota</taxon>
        <taxon>Deinococci</taxon>
        <taxon>Deinococcales</taxon>
        <taxon>Deinococcaceae</taxon>
        <taxon>Deinococcus</taxon>
    </lineage>
</organism>
<reference evidence="1" key="1">
    <citation type="journal article" date="2014" name="Int. J. Syst. Evol. Microbiol.">
        <title>Complete genome sequence of Corynebacterium casei LMG S-19264T (=DSM 44701T), isolated from a smear-ripened cheese.</title>
        <authorList>
            <consortium name="US DOE Joint Genome Institute (JGI-PGF)"/>
            <person name="Walter F."/>
            <person name="Albersmeier A."/>
            <person name="Kalinowski J."/>
            <person name="Ruckert C."/>
        </authorList>
    </citation>
    <scope>NUCLEOTIDE SEQUENCE</scope>
    <source>
        <strain evidence="1">JCM 31311</strain>
    </source>
</reference>
<name>A0A918FFT9_9DEIO</name>
<dbReference type="AlphaFoldDB" id="A0A918FFT9"/>
<comment type="caution">
    <text evidence="1">The sequence shown here is derived from an EMBL/GenBank/DDBJ whole genome shotgun (WGS) entry which is preliminary data.</text>
</comment>
<evidence type="ECO:0000313" key="1">
    <source>
        <dbReference type="EMBL" id="GGR35381.1"/>
    </source>
</evidence>
<protein>
    <submittedName>
        <fullName evidence="1">Uncharacterized protein</fullName>
    </submittedName>
</protein>
<gene>
    <name evidence="1" type="ORF">GCM10008957_51630</name>
</gene>
<dbReference type="Proteomes" id="UP000603865">
    <property type="component" value="Unassembled WGS sequence"/>
</dbReference>
<proteinExistence type="predicted"/>
<reference evidence="1" key="2">
    <citation type="submission" date="2020-09" db="EMBL/GenBank/DDBJ databases">
        <authorList>
            <person name="Sun Q."/>
            <person name="Ohkuma M."/>
        </authorList>
    </citation>
    <scope>NUCLEOTIDE SEQUENCE</scope>
    <source>
        <strain evidence="1">JCM 31311</strain>
    </source>
</reference>
<accession>A0A918FFT9</accession>
<sequence length="76" mass="8462">MVFRVPRVWERELTPAQTGGKIHMTVENIEAGLIDFKMLAAQTQQKMTASYTKGQTLGTTRAKAKAVAKKALTKRK</sequence>
<dbReference type="EMBL" id="BMQL01000068">
    <property type="protein sequence ID" value="GGR35381.1"/>
    <property type="molecule type" value="Genomic_DNA"/>
</dbReference>